<dbReference type="PRINTS" id="PR00039">
    <property type="entry name" value="HTHLYSR"/>
</dbReference>
<evidence type="ECO:0000256" key="3">
    <source>
        <dbReference type="ARBA" id="ARBA00023125"/>
    </source>
</evidence>
<dbReference type="Proteomes" id="UP000537130">
    <property type="component" value="Unassembled WGS sequence"/>
</dbReference>
<sequence length="300" mass="34090">MKLNLRSIDLNLLTVFDSLMETGKLSATAVELGMSQPAVSAALQRLRLTFDDELFLRQRSGMQPTPRARQLQGDIREALQLVRRAVSAAPHFDPTTADRRFTLLGEVMFESAVMGNLLNRFAEIAPQLRIDSLPIHPNDPVKTLINLEADLLLDYVNYEHPQIHQAHAGTEELVVLAARDHPRIKRLTTKRYLAEPHVILSRRHGKQTSLEYALGQIQMERRVQASVQSFASMPIVVAQTDCLATVPKRLGELYERAYPLRCHPFPLSVDPIPLKMYWPRVLDNDPAHRWFREQVSAVLV</sequence>
<gene>
    <name evidence="6" type="ORF">FHR99_002930</name>
</gene>
<evidence type="ECO:0000256" key="1">
    <source>
        <dbReference type="ARBA" id="ARBA00009437"/>
    </source>
</evidence>
<comment type="similarity">
    <text evidence="1">Belongs to the LysR transcriptional regulatory family.</text>
</comment>
<dbReference type="InterPro" id="IPR036390">
    <property type="entry name" value="WH_DNA-bd_sf"/>
</dbReference>
<dbReference type="CDD" id="cd08417">
    <property type="entry name" value="PBP2_Nitroaromatics_like"/>
    <property type="match status" value="1"/>
</dbReference>
<name>A0A7W4W703_9GAMM</name>
<dbReference type="InterPro" id="IPR050389">
    <property type="entry name" value="LysR-type_TF"/>
</dbReference>
<dbReference type="InterPro" id="IPR005119">
    <property type="entry name" value="LysR_subst-bd"/>
</dbReference>
<dbReference type="Pfam" id="PF03466">
    <property type="entry name" value="LysR_substrate"/>
    <property type="match status" value="1"/>
</dbReference>
<dbReference type="EMBL" id="JACHWY010000003">
    <property type="protein sequence ID" value="MBB3048656.1"/>
    <property type="molecule type" value="Genomic_DNA"/>
</dbReference>
<organism evidence="6 7">
    <name type="scientific">Litorivivens lipolytica</name>
    <dbReference type="NCBI Taxonomy" id="1524264"/>
    <lineage>
        <taxon>Bacteria</taxon>
        <taxon>Pseudomonadati</taxon>
        <taxon>Pseudomonadota</taxon>
        <taxon>Gammaproteobacteria</taxon>
        <taxon>Litorivivens</taxon>
    </lineage>
</organism>
<dbReference type="InterPro" id="IPR036388">
    <property type="entry name" value="WH-like_DNA-bd_sf"/>
</dbReference>
<keyword evidence="2" id="KW-0805">Transcription regulation</keyword>
<dbReference type="GO" id="GO:0003700">
    <property type="term" value="F:DNA-binding transcription factor activity"/>
    <property type="evidence" value="ECO:0007669"/>
    <property type="project" value="InterPro"/>
</dbReference>
<accession>A0A7W4W703</accession>
<dbReference type="SUPFAM" id="SSF46785">
    <property type="entry name" value="Winged helix' DNA-binding domain"/>
    <property type="match status" value="1"/>
</dbReference>
<dbReference type="InterPro" id="IPR000847">
    <property type="entry name" value="LysR_HTH_N"/>
</dbReference>
<proteinExistence type="inferred from homology"/>
<dbReference type="PANTHER" id="PTHR30118:SF6">
    <property type="entry name" value="HTH-TYPE TRANSCRIPTIONAL REGULATOR LEUO"/>
    <property type="match status" value="1"/>
</dbReference>
<feature type="domain" description="HTH lysR-type" evidence="5">
    <location>
        <begin position="8"/>
        <end position="65"/>
    </location>
</feature>
<reference evidence="6 7" key="1">
    <citation type="submission" date="2020-08" db="EMBL/GenBank/DDBJ databases">
        <title>Genomic Encyclopedia of Type Strains, Phase III (KMG-III): the genomes of soil and plant-associated and newly described type strains.</title>
        <authorList>
            <person name="Whitman W."/>
        </authorList>
    </citation>
    <scope>NUCLEOTIDE SEQUENCE [LARGE SCALE GENOMIC DNA]</scope>
    <source>
        <strain evidence="6 7">CECT 8654</strain>
    </source>
</reference>
<dbReference type="GO" id="GO:0003677">
    <property type="term" value="F:DNA binding"/>
    <property type="evidence" value="ECO:0007669"/>
    <property type="project" value="UniProtKB-KW"/>
</dbReference>
<dbReference type="Pfam" id="PF00126">
    <property type="entry name" value="HTH_1"/>
    <property type="match status" value="1"/>
</dbReference>
<dbReference type="RefSeq" id="WP_183411426.1">
    <property type="nucleotide sequence ID" value="NZ_JACHWY010000003.1"/>
</dbReference>
<dbReference type="InterPro" id="IPR037402">
    <property type="entry name" value="YidZ_PBP2"/>
</dbReference>
<dbReference type="SUPFAM" id="SSF53850">
    <property type="entry name" value="Periplasmic binding protein-like II"/>
    <property type="match status" value="1"/>
</dbReference>
<dbReference type="AlphaFoldDB" id="A0A7W4W703"/>
<dbReference type="PANTHER" id="PTHR30118">
    <property type="entry name" value="HTH-TYPE TRANSCRIPTIONAL REGULATOR LEUO-RELATED"/>
    <property type="match status" value="1"/>
</dbReference>
<evidence type="ECO:0000313" key="7">
    <source>
        <dbReference type="Proteomes" id="UP000537130"/>
    </source>
</evidence>
<keyword evidence="7" id="KW-1185">Reference proteome</keyword>
<keyword evidence="3 6" id="KW-0238">DNA-binding</keyword>
<keyword evidence="4" id="KW-0804">Transcription</keyword>
<dbReference type="Gene3D" id="3.40.190.10">
    <property type="entry name" value="Periplasmic binding protein-like II"/>
    <property type="match status" value="2"/>
</dbReference>
<dbReference type="Gene3D" id="1.10.10.10">
    <property type="entry name" value="Winged helix-like DNA-binding domain superfamily/Winged helix DNA-binding domain"/>
    <property type="match status" value="1"/>
</dbReference>
<evidence type="ECO:0000313" key="6">
    <source>
        <dbReference type="EMBL" id="MBB3048656.1"/>
    </source>
</evidence>
<evidence type="ECO:0000256" key="2">
    <source>
        <dbReference type="ARBA" id="ARBA00023015"/>
    </source>
</evidence>
<comment type="caution">
    <text evidence="6">The sequence shown here is derived from an EMBL/GenBank/DDBJ whole genome shotgun (WGS) entry which is preliminary data.</text>
</comment>
<evidence type="ECO:0000256" key="4">
    <source>
        <dbReference type="ARBA" id="ARBA00023163"/>
    </source>
</evidence>
<dbReference type="PROSITE" id="PS50931">
    <property type="entry name" value="HTH_LYSR"/>
    <property type="match status" value="1"/>
</dbReference>
<protein>
    <submittedName>
        <fullName evidence="6">DNA-binding transcriptional LysR family regulator</fullName>
    </submittedName>
</protein>
<evidence type="ECO:0000259" key="5">
    <source>
        <dbReference type="PROSITE" id="PS50931"/>
    </source>
</evidence>